<dbReference type="RefSeq" id="WP_358362448.1">
    <property type="nucleotide sequence ID" value="NZ_JBEZFP010000138.1"/>
</dbReference>
<gene>
    <name evidence="1" type="ORF">AB0C36_35380</name>
</gene>
<proteinExistence type="predicted"/>
<sequence>MADTQHQGRILLDGPWARSEFVDAPERDAPRWVPVAGVPDPEAVAVRAPGRVTWSPGSRSPVPRLAAPDGVAVLAEALCPTSA</sequence>
<protein>
    <submittedName>
        <fullName evidence="1">Uncharacterized protein</fullName>
    </submittedName>
</protein>
<dbReference type="EMBL" id="JBEZFP010000138">
    <property type="protein sequence ID" value="MEU8138770.1"/>
    <property type="molecule type" value="Genomic_DNA"/>
</dbReference>
<name>A0ABV3DSQ9_9ACTN</name>
<evidence type="ECO:0000313" key="1">
    <source>
        <dbReference type="EMBL" id="MEU8138770.1"/>
    </source>
</evidence>
<comment type="caution">
    <text evidence="1">The sequence shown here is derived from an EMBL/GenBank/DDBJ whole genome shotgun (WGS) entry which is preliminary data.</text>
</comment>
<accession>A0ABV3DSQ9</accession>
<reference evidence="1 2" key="1">
    <citation type="submission" date="2024-06" db="EMBL/GenBank/DDBJ databases">
        <title>The Natural Products Discovery Center: Release of the First 8490 Sequenced Strains for Exploring Actinobacteria Biosynthetic Diversity.</title>
        <authorList>
            <person name="Kalkreuter E."/>
            <person name="Kautsar S.A."/>
            <person name="Yang D."/>
            <person name="Bader C.D."/>
            <person name="Teijaro C.N."/>
            <person name="Fluegel L."/>
            <person name="Davis C.M."/>
            <person name="Simpson J.R."/>
            <person name="Lauterbach L."/>
            <person name="Steele A.D."/>
            <person name="Gui C."/>
            <person name="Meng S."/>
            <person name="Li G."/>
            <person name="Viehrig K."/>
            <person name="Ye F."/>
            <person name="Su P."/>
            <person name="Kiefer A.F."/>
            <person name="Nichols A."/>
            <person name="Cepeda A.J."/>
            <person name="Yan W."/>
            <person name="Fan B."/>
            <person name="Jiang Y."/>
            <person name="Adhikari A."/>
            <person name="Zheng C.-J."/>
            <person name="Schuster L."/>
            <person name="Cowan T.M."/>
            <person name="Smanski M.J."/>
            <person name="Chevrette M.G."/>
            <person name="De Carvalho L.P.S."/>
            <person name="Shen B."/>
        </authorList>
    </citation>
    <scope>NUCLEOTIDE SEQUENCE [LARGE SCALE GENOMIC DNA]</scope>
    <source>
        <strain evidence="1 2">NPDC048946</strain>
    </source>
</reference>
<evidence type="ECO:0000313" key="2">
    <source>
        <dbReference type="Proteomes" id="UP001551482"/>
    </source>
</evidence>
<keyword evidence="2" id="KW-1185">Reference proteome</keyword>
<organism evidence="1 2">
    <name type="scientific">Streptodolium elevatio</name>
    <dbReference type="NCBI Taxonomy" id="3157996"/>
    <lineage>
        <taxon>Bacteria</taxon>
        <taxon>Bacillati</taxon>
        <taxon>Actinomycetota</taxon>
        <taxon>Actinomycetes</taxon>
        <taxon>Kitasatosporales</taxon>
        <taxon>Streptomycetaceae</taxon>
        <taxon>Streptodolium</taxon>
    </lineage>
</organism>
<dbReference type="Proteomes" id="UP001551482">
    <property type="component" value="Unassembled WGS sequence"/>
</dbReference>